<dbReference type="Pfam" id="PF00561">
    <property type="entry name" value="Abhydrolase_1"/>
    <property type="match status" value="1"/>
</dbReference>
<dbReference type="EMBL" id="UOFU01000036">
    <property type="protein sequence ID" value="VAW93777.1"/>
    <property type="molecule type" value="Genomic_DNA"/>
</dbReference>
<dbReference type="SUPFAM" id="SSF53474">
    <property type="entry name" value="alpha/beta-Hydrolases"/>
    <property type="match status" value="1"/>
</dbReference>
<organism evidence="2">
    <name type="scientific">hydrothermal vent metagenome</name>
    <dbReference type="NCBI Taxonomy" id="652676"/>
    <lineage>
        <taxon>unclassified sequences</taxon>
        <taxon>metagenomes</taxon>
        <taxon>ecological metagenomes</taxon>
    </lineage>
</organism>
<evidence type="ECO:0000259" key="1">
    <source>
        <dbReference type="Pfam" id="PF00561"/>
    </source>
</evidence>
<reference evidence="2" key="1">
    <citation type="submission" date="2018-06" db="EMBL/GenBank/DDBJ databases">
        <authorList>
            <person name="Zhirakovskaya E."/>
        </authorList>
    </citation>
    <scope>NUCLEOTIDE SEQUENCE</scope>
</reference>
<dbReference type="Gene3D" id="3.40.50.1820">
    <property type="entry name" value="alpha/beta hydrolase"/>
    <property type="match status" value="1"/>
</dbReference>
<dbReference type="InterPro" id="IPR029058">
    <property type="entry name" value="AB_hydrolase_fold"/>
</dbReference>
<dbReference type="AlphaFoldDB" id="A0A3B1A2G9"/>
<feature type="domain" description="AB hydrolase-1" evidence="1">
    <location>
        <begin position="66"/>
        <end position="169"/>
    </location>
</feature>
<sequence length="277" mass="31353">MSDDITKISWIGKTFSQLFMRIFFKSVRGWKKRVPDNTRYFVEAGIDGSCLEGTIQESENPDTKGVIILCHPFLKYGMHYFFKNNMDLQLLSQGFHVISFNFKGFGCSTLKGHAYSDDVLSIGYLIQRNYPNLPIHLLGCSFGGFHLCHALMKDAAPFASVVLDSVPCSVNAFFKNGILATAMKWASNSKFSQSVGVKPISHSLERIGGLPVLYLYGDMDKYISQLDIDNLKRKCKGLDFARFSGCGHLEIYKKKKQCYIRIIVAYFTDNRPSKIEK</sequence>
<protein>
    <recommendedName>
        <fullName evidence="1">AB hydrolase-1 domain-containing protein</fullName>
    </recommendedName>
</protein>
<evidence type="ECO:0000313" key="2">
    <source>
        <dbReference type="EMBL" id="VAW93777.1"/>
    </source>
</evidence>
<accession>A0A3B1A2G9</accession>
<proteinExistence type="predicted"/>
<name>A0A3B1A2G9_9ZZZZ</name>
<gene>
    <name evidence="2" type="ORF">MNBD_GAMMA20-383</name>
</gene>
<dbReference type="InterPro" id="IPR000073">
    <property type="entry name" value="AB_hydrolase_1"/>
</dbReference>